<sequence>MTQSDKSVPPTEDPLSPYFLHHSDHHGLVSIIPKLTATNDITWSRSVELVLSIRNKLDFVDGTVGKPKSTDDLFVSWTKCNNLIVAWLLESISPPIATNMFYMKNATEKFWEMRFAQPDEATICNLHYLLSNLNQGSRAVDEYYTELNGLCEELINHMPLPYCSRGNCNGNCFKMFVDLYQKNSVFKFLNGFNDSSSCLRSHIITSKPFPGLDEVYNLVQREDTQRSIHIRNHPLHEASAMAVLNIDGKRRNMNDQICSHRGKIGHSKDKFYRIIGFPADFKFTGNKNSLRRSNASANSTLLNQDQNEEYLNSSVPQFSLTKHQY</sequence>
<reference evidence="3" key="1">
    <citation type="submission" date="2025-08" db="UniProtKB">
        <authorList>
            <consortium name="RefSeq"/>
        </authorList>
    </citation>
    <scope>IDENTIFICATION</scope>
    <source>
        <tissue evidence="3">Leaf</tissue>
    </source>
</reference>
<accession>A0A6J1BNP8</accession>
<dbReference type="AlphaFoldDB" id="A0A6J1BNP8"/>
<evidence type="ECO:0000313" key="3">
    <source>
        <dbReference type="RefSeq" id="XP_021301091.1"/>
    </source>
</evidence>
<dbReference type="RefSeq" id="XP_021301091.1">
    <property type="nucleotide sequence ID" value="XM_021445416.1"/>
</dbReference>
<dbReference type="PANTHER" id="PTHR37610">
    <property type="entry name" value="CCHC-TYPE DOMAIN-CONTAINING PROTEIN"/>
    <property type="match status" value="1"/>
</dbReference>
<protein>
    <submittedName>
        <fullName evidence="3">Uncharacterized protein LOC110429395</fullName>
    </submittedName>
</protein>
<dbReference type="GeneID" id="110429395"/>
<dbReference type="OrthoDB" id="1002462at2759"/>
<keyword evidence="2" id="KW-1185">Reference proteome</keyword>
<feature type="domain" description="Retrotransposon Copia-like N-terminal" evidence="1">
    <location>
        <begin position="21"/>
        <end position="68"/>
    </location>
</feature>
<dbReference type="PANTHER" id="PTHR37610:SF94">
    <property type="entry name" value="RETROTRANSPOSON COPIA-LIKE N-TERMINAL DOMAIN-CONTAINING PROTEIN"/>
    <property type="match status" value="1"/>
</dbReference>
<dbReference type="Pfam" id="PF14244">
    <property type="entry name" value="Retrotran_gag_3"/>
    <property type="match status" value="1"/>
</dbReference>
<dbReference type="Proteomes" id="UP000504621">
    <property type="component" value="Unplaced"/>
</dbReference>
<dbReference type="InterPro" id="IPR029472">
    <property type="entry name" value="Copia-like_N"/>
</dbReference>
<name>A0A6J1BNP8_9ROSI</name>
<evidence type="ECO:0000259" key="1">
    <source>
        <dbReference type="Pfam" id="PF14244"/>
    </source>
</evidence>
<proteinExistence type="predicted"/>
<organism evidence="2 3">
    <name type="scientific">Herrania umbratica</name>
    <dbReference type="NCBI Taxonomy" id="108875"/>
    <lineage>
        <taxon>Eukaryota</taxon>
        <taxon>Viridiplantae</taxon>
        <taxon>Streptophyta</taxon>
        <taxon>Embryophyta</taxon>
        <taxon>Tracheophyta</taxon>
        <taxon>Spermatophyta</taxon>
        <taxon>Magnoliopsida</taxon>
        <taxon>eudicotyledons</taxon>
        <taxon>Gunneridae</taxon>
        <taxon>Pentapetalae</taxon>
        <taxon>rosids</taxon>
        <taxon>malvids</taxon>
        <taxon>Malvales</taxon>
        <taxon>Malvaceae</taxon>
        <taxon>Byttnerioideae</taxon>
        <taxon>Herrania</taxon>
    </lineage>
</organism>
<gene>
    <name evidence="3" type="primary">LOC110429395</name>
</gene>
<evidence type="ECO:0000313" key="2">
    <source>
        <dbReference type="Proteomes" id="UP000504621"/>
    </source>
</evidence>